<dbReference type="PANTHER" id="PTHR36766:SF61">
    <property type="entry name" value="NB-ARC DOMAIN DISEASE RESISTANCE PROTEIN"/>
    <property type="match status" value="1"/>
</dbReference>
<accession>A0AAD5GN57</accession>
<dbReference type="GO" id="GO:0006952">
    <property type="term" value="P:defense response"/>
    <property type="evidence" value="ECO:0007669"/>
    <property type="project" value="UniProtKB-KW"/>
</dbReference>
<dbReference type="Gene3D" id="3.80.10.10">
    <property type="entry name" value="Ribonuclease Inhibitor"/>
    <property type="match status" value="1"/>
</dbReference>
<evidence type="ECO:0000313" key="3">
    <source>
        <dbReference type="Proteomes" id="UP001206925"/>
    </source>
</evidence>
<dbReference type="PANTHER" id="PTHR36766">
    <property type="entry name" value="PLANT BROAD-SPECTRUM MILDEW RESISTANCE PROTEIN RPW8"/>
    <property type="match status" value="1"/>
</dbReference>
<evidence type="ECO:0000313" key="2">
    <source>
        <dbReference type="EMBL" id="KAI7747129.1"/>
    </source>
</evidence>
<sequence length="249" mass="28022">MQILYCPSLDFPFPGGSWPPNLSLLEIGELKKPVSEWGMQKFPTSLVTLRLFGEDSDGLVSFAAAKGEEEEDGISSFILPSSLTELCIWGFKELESVSEGMQHLTCLQHLYIMFCPKVRDLPETLLPSLSTLTLWECSSEELKEKCSESRKGKYWPLISQIPTLDIRWVHKHKWNSSLFGAENKSTSRLLGGFILLKALNVIWEVIAVSLVNIKANGAVENLLERSSHMQLLYGSVVELDNRAKNSYLK</sequence>
<name>A0AAD5GN57_AMBAR</name>
<reference evidence="2" key="1">
    <citation type="submission" date="2022-06" db="EMBL/GenBank/DDBJ databases">
        <title>Uncovering the hologenomic basis of an extraordinary plant invasion.</title>
        <authorList>
            <person name="Bieker V.C."/>
            <person name="Martin M.D."/>
            <person name="Gilbert T."/>
            <person name="Hodgins K."/>
            <person name="Battlay P."/>
            <person name="Petersen B."/>
            <person name="Wilson J."/>
        </authorList>
    </citation>
    <scope>NUCLEOTIDE SEQUENCE</scope>
    <source>
        <strain evidence="2">AA19_3_7</strain>
        <tissue evidence="2">Leaf</tissue>
    </source>
</reference>
<keyword evidence="3" id="KW-1185">Reference proteome</keyword>
<dbReference type="AlphaFoldDB" id="A0AAD5GN57"/>
<gene>
    <name evidence="2" type="ORF">M8C21_014252</name>
</gene>
<dbReference type="Proteomes" id="UP001206925">
    <property type="component" value="Unassembled WGS sequence"/>
</dbReference>
<comment type="caution">
    <text evidence="2">The sequence shown here is derived from an EMBL/GenBank/DDBJ whole genome shotgun (WGS) entry which is preliminary data.</text>
</comment>
<keyword evidence="1" id="KW-0611">Plant defense</keyword>
<dbReference type="InterPro" id="IPR032675">
    <property type="entry name" value="LRR_dom_sf"/>
</dbReference>
<protein>
    <submittedName>
        <fullName evidence="2">Uncharacterized protein</fullName>
    </submittedName>
</protein>
<dbReference type="SUPFAM" id="SSF52058">
    <property type="entry name" value="L domain-like"/>
    <property type="match status" value="1"/>
</dbReference>
<dbReference type="EMBL" id="JAMZMK010006833">
    <property type="protein sequence ID" value="KAI7747129.1"/>
    <property type="molecule type" value="Genomic_DNA"/>
</dbReference>
<organism evidence="2 3">
    <name type="scientific">Ambrosia artemisiifolia</name>
    <name type="common">Common ragweed</name>
    <dbReference type="NCBI Taxonomy" id="4212"/>
    <lineage>
        <taxon>Eukaryota</taxon>
        <taxon>Viridiplantae</taxon>
        <taxon>Streptophyta</taxon>
        <taxon>Embryophyta</taxon>
        <taxon>Tracheophyta</taxon>
        <taxon>Spermatophyta</taxon>
        <taxon>Magnoliopsida</taxon>
        <taxon>eudicotyledons</taxon>
        <taxon>Gunneridae</taxon>
        <taxon>Pentapetalae</taxon>
        <taxon>asterids</taxon>
        <taxon>campanulids</taxon>
        <taxon>Asterales</taxon>
        <taxon>Asteraceae</taxon>
        <taxon>Asteroideae</taxon>
        <taxon>Heliantheae alliance</taxon>
        <taxon>Heliantheae</taxon>
        <taxon>Ambrosia</taxon>
    </lineage>
</organism>
<evidence type="ECO:0000256" key="1">
    <source>
        <dbReference type="ARBA" id="ARBA00022821"/>
    </source>
</evidence>
<proteinExistence type="predicted"/>